<gene>
    <name evidence="2" type="ORF">Tco_0820970</name>
</gene>
<protein>
    <recommendedName>
        <fullName evidence="4">Reverse transcriptase domain-containing protein</fullName>
    </recommendedName>
</protein>
<evidence type="ECO:0008006" key="4">
    <source>
        <dbReference type="Google" id="ProtNLM"/>
    </source>
</evidence>
<sequence length="457" mass="51756">MLAEEQAARINSLYQNHDPLQSFIYHNDDNDDDDYNEESILSMNTDMFETPSPDAITTSSPIEEPKDSLIMEDEDIDTIPEKESDKVNESSAENLIQNPSESEATSDNESVCDLPIFDDSPLDIFEDNFVIFSRPLFDSYGDSTSSEYSSDNESFLEEDVFSNLPFEFDVESISSDVNPIYDEVLEDIDGTNYLIDSIIDFSPKIDPLLEEFAGELALINPIPPGIDEVDFDHEGDIRLIEKLLYDNSFPRPPEELNSKISIESFSPSPIRVEDSDSLIEEIDTFLASDDSIPPGIDNNGYDSKEDNLFLEYEPDPGKLTRVVVEDIFREPRVHMPNVLPTHPTLCQDLDFLFSMISADPILVVNFPSRNRNKTFDLGISIEVQSKRFLSLNKSSISFISDPLSPVLETLLPISSENKDKVFNPESLVSKEEKSPHLLSHRGYKTFKIIHNFLMKAR</sequence>
<feature type="compositionally biased region" description="Basic and acidic residues" evidence="1">
    <location>
        <begin position="79"/>
        <end position="88"/>
    </location>
</feature>
<feature type="compositionally biased region" description="Polar residues" evidence="1">
    <location>
        <begin position="89"/>
        <end position="109"/>
    </location>
</feature>
<keyword evidence="3" id="KW-1185">Reference proteome</keyword>
<evidence type="ECO:0000256" key="1">
    <source>
        <dbReference type="SAM" id="MobiDB-lite"/>
    </source>
</evidence>
<evidence type="ECO:0000313" key="2">
    <source>
        <dbReference type="EMBL" id="GJS99800.1"/>
    </source>
</evidence>
<reference evidence="2" key="1">
    <citation type="journal article" date="2022" name="Int. J. Mol. Sci.">
        <title>Draft Genome of Tanacetum Coccineum: Genomic Comparison of Closely Related Tanacetum-Family Plants.</title>
        <authorList>
            <person name="Yamashiro T."/>
            <person name="Shiraishi A."/>
            <person name="Nakayama K."/>
            <person name="Satake H."/>
        </authorList>
    </citation>
    <scope>NUCLEOTIDE SEQUENCE</scope>
</reference>
<feature type="region of interest" description="Disordered" evidence="1">
    <location>
        <begin position="46"/>
        <end position="109"/>
    </location>
</feature>
<name>A0ABQ5ABW1_9ASTR</name>
<evidence type="ECO:0000313" key="3">
    <source>
        <dbReference type="Proteomes" id="UP001151760"/>
    </source>
</evidence>
<reference evidence="2" key="2">
    <citation type="submission" date="2022-01" db="EMBL/GenBank/DDBJ databases">
        <authorList>
            <person name="Yamashiro T."/>
            <person name="Shiraishi A."/>
            <person name="Satake H."/>
            <person name="Nakayama K."/>
        </authorList>
    </citation>
    <scope>NUCLEOTIDE SEQUENCE</scope>
</reference>
<dbReference type="Proteomes" id="UP001151760">
    <property type="component" value="Unassembled WGS sequence"/>
</dbReference>
<dbReference type="EMBL" id="BQNB010012146">
    <property type="protein sequence ID" value="GJS99800.1"/>
    <property type="molecule type" value="Genomic_DNA"/>
</dbReference>
<proteinExistence type="predicted"/>
<comment type="caution">
    <text evidence="2">The sequence shown here is derived from an EMBL/GenBank/DDBJ whole genome shotgun (WGS) entry which is preliminary data.</text>
</comment>
<organism evidence="2 3">
    <name type="scientific">Tanacetum coccineum</name>
    <dbReference type="NCBI Taxonomy" id="301880"/>
    <lineage>
        <taxon>Eukaryota</taxon>
        <taxon>Viridiplantae</taxon>
        <taxon>Streptophyta</taxon>
        <taxon>Embryophyta</taxon>
        <taxon>Tracheophyta</taxon>
        <taxon>Spermatophyta</taxon>
        <taxon>Magnoliopsida</taxon>
        <taxon>eudicotyledons</taxon>
        <taxon>Gunneridae</taxon>
        <taxon>Pentapetalae</taxon>
        <taxon>asterids</taxon>
        <taxon>campanulids</taxon>
        <taxon>Asterales</taxon>
        <taxon>Asteraceae</taxon>
        <taxon>Asteroideae</taxon>
        <taxon>Anthemideae</taxon>
        <taxon>Anthemidinae</taxon>
        <taxon>Tanacetum</taxon>
    </lineage>
</organism>
<accession>A0ABQ5ABW1</accession>